<evidence type="ECO:0000313" key="5">
    <source>
        <dbReference type="EMBL" id="TFA97840.1"/>
    </source>
</evidence>
<comment type="similarity">
    <text evidence="1 3">Belongs to the type-B carboxylesterase/lipase family.</text>
</comment>
<dbReference type="InterPro" id="IPR019826">
    <property type="entry name" value="Carboxylesterase_B_AS"/>
</dbReference>
<comment type="caution">
    <text evidence="5">The sequence shown here is derived from an EMBL/GenBank/DDBJ whole genome shotgun (WGS) entry which is preliminary data.</text>
</comment>
<keyword evidence="6" id="KW-1185">Reference proteome</keyword>
<keyword evidence="3" id="KW-0732">Signal</keyword>
<dbReference type="Proteomes" id="UP001642720">
    <property type="component" value="Unassembled WGS sequence"/>
</dbReference>
<reference evidence="5 6" key="1">
    <citation type="submission" date="2018-01" db="EMBL/GenBank/DDBJ databases">
        <title>Genome characterization of the sugarcane-associated fungus Trichoderma ghanense CCMA-1212 and their application in lignocelulose bioconversion.</title>
        <authorList>
            <person name="Steindorff A.S."/>
            <person name="Mendes T.D."/>
            <person name="Vilela E.S.D."/>
            <person name="Rodrigues D.S."/>
            <person name="Formighieri E.F."/>
            <person name="Melo I.S."/>
            <person name="Favaro L.C.L."/>
        </authorList>
    </citation>
    <scope>NUCLEOTIDE SEQUENCE [LARGE SCALE GENOMIC DNA]</scope>
    <source>
        <strain evidence="5 6">CCMA-1212</strain>
    </source>
</reference>
<dbReference type="EMBL" id="PPTA01000026">
    <property type="protein sequence ID" value="TFA97840.1"/>
    <property type="molecule type" value="Genomic_DNA"/>
</dbReference>
<sequence>MKAAILAVTAGLLPLVAAVPAPSVEARDKAAIASVTISSGTIIGTSGETVDTFNGIPYADAPIGDLRFRPPVKLSRDLGTFDATGKALSCPQGPIISLTGLSNVADALAAGAIANDTSGEDEAPKSSEDCLTINVQRPKGVQAGAGLPVLFWIFGGGFLAGSTSGFDATQLIETGLLHNQPFIFVAVNYRVAAWGFMPGKEILAEGSGNAGLLDQRMGLEWVADNIEAFGGDPDKVTIWGESAGAISVFDQLVLFDGDASYNGKLLDKAQAIYDAVATSAGCLGNNSLSCLRDLDNDVFTVAANSVPGIISYSSLALSYLPRPDGRVLTDSPDALQRAGKFHQVPMIIGTQEDEGTLFSLTQRNMSSTEKIVEYLSTYYFHNADEEQITEFVNTYSSDPRDGSPYRTGCLFEGYPGKKRIAAILGDIVFNLIRRISLQTFASVAPTASTWSYFASYKYNQCLGLFGTYHGSDVGVLFTDSNDKYPTISGRTYYLNFLHNLDPNNGSEVDVLWPEWKQGKKLLHFNADSNGLLDDTYRNASYTFLTDNIEDLRF</sequence>
<dbReference type="RefSeq" id="XP_073554042.1">
    <property type="nucleotide sequence ID" value="XM_073707431.1"/>
</dbReference>
<keyword evidence="2 3" id="KW-0378">Hydrolase</keyword>
<dbReference type="PROSITE" id="PS00122">
    <property type="entry name" value="CARBOXYLESTERASE_B_1"/>
    <property type="match status" value="1"/>
</dbReference>
<evidence type="ECO:0000259" key="4">
    <source>
        <dbReference type="Pfam" id="PF00135"/>
    </source>
</evidence>
<feature type="chain" id="PRO_5044957220" description="Carboxylic ester hydrolase" evidence="3">
    <location>
        <begin position="19"/>
        <end position="553"/>
    </location>
</feature>
<feature type="signal peptide" evidence="3">
    <location>
        <begin position="1"/>
        <end position="18"/>
    </location>
</feature>
<dbReference type="InterPro" id="IPR002018">
    <property type="entry name" value="CarbesteraseB"/>
</dbReference>
<dbReference type="EC" id="3.1.1.-" evidence="3"/>
<evidence type="ECO:0000313" key="6">
    <source>
        <dbReference type="Proteomes" id="UP001642720"/>
    </source>
</evidence>
<evidence type="ECO:0000256" key="1">
    <source>
        <dbReference type="ARBA" id="ARBA00005964"/>
    </source>
</evidence>
<feature type="domain" description="Carboxylesterase type B" evidence="4">
    <location>
        <begin position="34"/>
        <end position="543"/>
    </location>
</feature>
<dbReference type="InterPro" id="IPR050309">
    <property type="entry name" value="Type-B_Carboxylest/Lipase"/>
</dbReference>
<dbReference type="InterPro" id="IPR029058">
    <property type="entry name" value="AB_hydrolase_fold"/>
</dbReference>
<accession>A0ABY2GQ03</accession>
<organism evidence="5 6">
    <name type="scientific">Trichoderma ghanense</name>
    <dbReference type="NCBI Taxonomy" id="65468"/>
    <lineage>
        <taxon>Eukaryota</taxon>
        <taxon>Fungi</taxon>
        <taxon>Dikarya</taxon>
        <taxon>Ascomycota</taxon>
        <taxon>Pezizomycotina</taxon>
        <taxon>Sordariomycetes</taxon>
        <taxon>Hypocreomycetidae</taxon>
        <taxon>Hypocreales</taxon>
        <taxon>Hypocreaceae</taxon>
        <taxon>Trichoderma</taxon>
    </lineage>
</organism>
<proteinExistence type="inferred from homology"/>
<name>A0ABY2GQ03_9HYPO</name>
<gene>
    <name evidence="5" type="ORF">CCMA1212_010384</name>
</gene>
<dbReference type="Gene3D" id="3.40.50.1820">
    <property type="entry name" value="alpha/beta hydrolase"/>
    <property type="match status" value="1"/>
</dbReference>
<evidence type="ECO:0000256" key="3">
    <source>
        <dbReference type="RuleBase" id="RU361235"/>
    </source>
</evidence>
<dbReference type="SUPFAM" id="SSF53474">
    <property type="entry name" value="alpha/beta-Hydrolases"/>
    <property type="match status" value="1"/>
</dbReference>
<protein>
    <recommendedName>
        <fullName evidence="3">Carboxylic ester hydrolase</fullName>
        <ecNumber evidence="3">3.1.1.-</ecNumber>
    </recommendedName>
</protein>
<evidence type="ECO:0000256" key="2">
    <source>
        <dbReference type="ARBA" id="ARBA00022801"/>
    </source>
</evidence>
<dbReference type="PANTHER" id="PTHR11559">
    <property type="entry name" value="CARBOXYLESTERASE"/>
    <property type="match status" value="1"/>
</dbReference>
<dbReference type="Pfam" id="PF00135">
    <property type="entry name" value="COesterase"/>
    <property type="match status" value="1"/>
</dbReference>
<dbReference type="GeneID" id="300581881"/>